<sequence length="1072" mass="118249">MKVLEVVKAVTGFRTLPNTFLLLAIYIGIFTSIILTDKLPDVPKEKKRNGLDLDQALKDLHYITARPHPFNSHANDDVRRYLLSRIREILLGDPNTLQNATIGGPLYAHLGNDLQSNGSWASDRPSAPYGVYFEGTNILVKIDGHDPAFRNVGGVLFSAHYDSVSSAPGAVDDGMGVVTLLQLIKWFTSDQGRPMRTVIFNINNGEEDWLNGAHAYLLHPWSKITDTFLNLEGAGAGGRPILFRATSTTPLGAFSRVPHPHANVLSADAFARGVIRSGTDYSVYTTPYAAFHPPTGRGRPKDGPLMHGMDLAFYKGRARYHTKYDTIPWLEGGKKALWAMMETARAAGDQLANDEVREWERDEHDHEGAGKRPVYFDLFGDSFVVFAMRSFFIFNIIMLIIGPIFLGFLMICVSIIHFGAREERRHREAPSPRTPDTPHGYPPPQHEEGFFSRLWITMKENNWASVLWRWSKFWVAIVFGAATQAGLIAGYIHFNPFILYSEPYLVFLSSLLVMFWTYMSVFTLPNPKPSKDGPCEEKCNPSDVPDQEKRVNLWQTYHFTWILLLLSTLGIAHADIGGTYIFTIWNVLAAFACIIVCAQGAVSAPDPKGKARADPEGGQPREGGDRRRGVRFEGDNGHNSDSDSDDGHARRGGGSSETAPLIGGERGNGRQEERSERGEPGAIGWWFAELLLVVPIPLMLVGHVAIILLGAIPQTLGDGADPIFVYSTFSFLSLLLMIPLAPFATRIHRGLVALAFLTLLGVLAHTWTVFPFSPEIPLKVFFQQKLEVDLGLDTSVQGPSYRPGHFTAQPAFVDSPDFNSSIFSGPVTKTLVYKPVTMLSGTKYYLKKKIIPVLPSTMGQRKWCRADEGVNGLWTCEWETDLIPLPGDGVPRIAEGSDDTVADLNLPSKPPPDSPSTWIRADITPIGVNSARFVLSGTNTRSCRVYFDNRRITEYVVAGGKPGMQPGYGIREEGLKEVRLWSRTFGKVFVVDIEWANPGPSAGAGGAEWGNGTGEVRGRVACEWNEYESGSVGGGTGGKIPAFEEVLRWIPRWSAVSKASDGLVEVWAPFSL</sequence>
<name>A0ACD3AZ73_9AGAR</name>
<protein>
    <submittedName>
        <fullName evidence="1">Uncharacterized protein</fullName>
    </submittedName>
</protein>
<organism evidence="1 2">
    <name type="scientific">Pluteus cervinus</name>
    <dbReference type="NCBI Taxonomy" id="181527"/>
    <lineage>
        <taxon>Eukaryota</taxon>
        <taxon>Fungi</taxon>
        <taxon>Dikarya</taxon>
        <taxon>Basidiomycota</taxon>
        <taxon>Agaricomycotina</taxon>
        <taxon>Agaricomycetes</taxon>
        <taxon>Agaricomycetidae</taxon>
        <taxon>Agaricales</taxon>
        <taxon>Pluteineae</taxon>
        <taxon>Pluteaceae</taxon>
        <taxon>Pluteus</taxon>
    </lineage>
</organism>
<proteinExistence type="predicted"/>
<accession>A0ACD3AZ73</accession>
<dbReference type="EMBL" id="ML208303">
    <property type="protein sequence ID" value="TFK71053.1"/>
    <property type="molecule type" value="Genomic_DNA"/>
</dbReference>
<keyword evidence="2" id="KW-1185">Reference proteome</keyword>
<evidence type="ECO:0000313" key="1">
    <source>
        <dbReference type="EMBL" id="TFK71053.1"/>
    </source>
</evidence>
<gene>
    <name evidence="1" type="ORF">BDN72DRAFT_958332</name>
</gene>
<reference evidence="1 2" key="1">
    <citation type="journal article" date="2019" name="Nat. Ecol. Evol.">
        <title>Megaphylogeny resolves global patterns of mushroom evolution.</title>
        <authorList>
            <person name="Varga T."/>
            <person name="Krizsan K."/>
            <person name="Foldi C."/>
            <person name="Dima B."/>
            <person name="Sanchez-Garcia M."/>
            <person name="Sanchez-Ramirez S."/>
            <person name="Szollosi G.J."/>
            <person name="Szarkandi J.G."/>
            <person name="Papp V."/>
            <person name="Albert L."/>
            <person name="Andreopoulos W."/>
            <person name="Angelini C."/>
            <person name="Antonin V."/>
            <person name="Barry K.W."/>
            <person name="Bougher N.L."/>
            <person name="Buchanan P."/>
            <person name="Buyck B."/>
            <person name="Bense V."/>
            <person name="Catcheside P."/>
            <person name="Chovatia M."/>
            <person name="Cooper J."/>
            <person name="Damon W."/>
            <person name="Desjardin D."/>
            <person name="Finy P."/>
            <person name="Geml J."/>
            <person name="Haridas S."/>
            <person name="Hughes K."/>
            <person name="Justo A."/>
            <person name="Karasinski D."/>
            <person name="Kautmanova I."/>
            <person name="Kiss B."/>
            <person name="Kocsube S."/>
            <person name="Kotiranta H."/>
            <person name="LaButti K.M."/>
            <person name="Lechner B.E."/>
            <person name="Liimatainen K."/>
            <person name="Lipzen A."/>
            <person name="Lukacs Z."/>
            <person name="Mihaltcheva S."/>
            <person name="Morgado L.N."/>
            <person name="Niskanen T."/>
            <person name="Noordeloos M.E."/>
            <person name="Ohm R.A."/>
            <person name="Ortiz-Santana B."/>
            <person name="Ovrebo C."/>
            <person name="Racz N."/>
            <person name="Riley R."/>
            <person name="Savchenko A."/>
            <person name="Shiryaev A."/>
            <person name="Soop K."/>
            <person name="Spirin V."/>
            <person name="Szebenyi C."/>
            <person name="Tomsovsky M."/>
            <person name="Tulloss R.E."/>
            <person name="Uehling J."/>
            <person name="Grigoriev I.V."/>
            <person name="Vagvolgyi C."/>
            <person name="Papp T."/>
            <person name="Martin F.M."/>
            <person name="Miettinen O."/>
            <person name="Hibbett D.S."/>
            <person name="Nagy L.G."/>
        </authorList>
    </citation>
    <scope>NUCLEOTIDE SEQUENCE [LARGE SCALE GENOMIC DNA]</scope>
    <source>
        <strain evidence="1 2">NL-1719</strain>
    </source>
</reference>
<evidence type="ECO:0000313" key="2">
    <source>
        <dbReference type="Proteomes" id="UP000308600"/>
    </source>
</evidence>
<dbReference type="Proteomes" id="UP000308600">
    <property type="component" value="Unassembled WGS sequence"/>
</dbReference>